<name>A0A0M3APN2_9SPHN</name>
<dbReference type="EC" id="5.3.1.12" evidence="4 7"/>
<dbReference type="Gene3D" id="1.10.2020.10">
    <property type="entry name" value="uronate isomerase, domain 2, chain A"/>
    <property type="match status" value="1"/>
</dbReference>
<dbReference type="Gene3D" id="3.20.20.140">
    <property type="entry name" value="Metal-dependent hydrolases"/>
    <property type="match status" value="1"/>
</dbReference>
<dbReference type="PANTHER" id="PTHR30068">
    <property type="entry name" value="URONATE ISOMERASE"/>
    <property type="match status" value="1"/>
</dbReference>
<evidence type="ECO:0000256" key="1">
    <source>
        <dbReference type="ARBA" id="ARBA00001165"/>
    </source>
</evidence>
<comment type="pathway">
    <text evidence="2 7">Carbohydrate metabolism; pentose and glucuronate interconversion.</text>
</comment>
<dbReference type="AlphaFoldDB" id="A0A0M3APN2"/>
<evidence type="ECO:0000256" key="3">
    <source>
        <dbReference type="ARBA" id="ARBA00008397"/>
    </source>
</evidence>
<proteinExistence type="inferred from homology"/>
<protein>
    <recommendedName>
        <fullName evidence="5 7">Uronate isomerase</fullName>
        <ecNumber evidence="4 7">5.3.1.12</ecNumber>
    </recommendedName>
    <alternativeName>
        <fullName evidence="7">Glucuronate isomerase</fullName>
    </alternativeName>
    <alternativeName>
        <fullName evidence="7">Uronic isomerase</fullName>
    </alternativeName>
</protein>
<dbReference type="PANTHER" id="PTHR30068:SF4">
    <property type="entry name" value="URONATE ISOMERASE"/>
    <property type="match status" value="1"/>
</dbReference>
<accession>A0A0M3APN2</accession>
<evidence type="ECO:0000313" key="8">
    <source>
        <dbReference type="EMBL" id="KKW91785.1"/>
    </source>
</evidence>
<dbReference type="NCBIfam" id="NF002794">
    <property type="entry name" value="PRK02925.1"/>
    <property type="match status" value="1"/>
</dbReference>
<keyword evidence="9" id="KW-1185">Reference proteome</keyword>
<evidence type="ECO:0000256" key="6">
    <source>
        <dbReference type="ARBA" id="ARBA00023235"/>
    </source>
</evidence>
<keyword evidence="6 7" id="KW-0413">Isomerase</keyword>
<dbReference type="InterPro" id="IPR003766">
    <property type="entry name" value="Uronate_isomerase"/>
</dbReference>
<dbReference type="HAMAP" id="MF_00675">
    <property type="entry name" value="UxaC"/>
    <property type="match status" value="1"/>
</dbReference>
<comment type="catalytic activity">
    <reaction evidence="7">
        <text>aldehydo-D-galacturonate = keto-D-tagaturonate</text>
        <dbReference type="Rhea" id="RHEA:27702"/>
        <dbReference type="ChEBI" id="CHEBI:12952"/>
        <dbReference type="ChEBI" id="CHEBI:17886"/>
    </reaction>
</comment>
<dbReference type="PATRIC" id="fig|56193.3.peg.2438"/>
<dbReference type="EMBL" id="LBIC01000005">
    <property type="protein sequence ID" value="KKW91785.1"/>
    <property type="molecule type" value="Genomic_DNA"/>
</dbReference>
<evidence type="ECO:0000256" key="7">
    <source>
        <dbReference type="HAMAP-Rule" id="MF_00675"/>
    </source>
</evidence>
<sequence>MKPLTLHPDRLFPSDPRTRAIARALHATVKDLPIISPHGHTDPRWFATDAAFANPSELLIVPDHYVFRMLMSQGVKLEELGVPTVDGSATESDPRAIWHRFAAHYHLFRGTPSRLWLDWVFAEAFGIDVRLEPETADHYYDIIDAALKTPDFRPRALFDRYNIEVIATTEGPLDPLDHHRAIRQSGWGGRVITAYRPDPVMDPNIARFADNVRVFCAMAGEDAGSFAGYLRAHEKRRADFRAAGATSTDHGHPSAFTVHLPRTEIEALYAKALAGPVSSRDAELFRGHMLVEMARMSIEDGMVMQLHPGVHRSHNATVLARFGRDKGGDIPVSGEFVRALKPLLDLHGNDPRLTLILFTLDEDVYSRELAPLAGHYPALRIGPPWWFHDSPEGMRRFRERVTETAGFYNTVGFNDDTRAFLSIPARHDVARRMDCAWLAQLVAEHRLEEDEAFELARSLSYDLAKQAYKL</sequence>
<evidence type="ECO:0000256" key="5">
    <source>
        <dbReference type="ARBA" id="ARBA00020555"/>
    </source>
</evidence>
<dbReference type="Pfam" id="PF02614">
    <property type="entry name" value="UxaC"/>
    <property type="match status" value="1"/>
</dbReference>
<reference evidence="8 9" key="1">
    <citation type="submission" date="2015-04" db="EMBL/GenBank/DDBJ databases">
        <title>Genome sequence of aromatic hydrocarbons-degrading Sphingobium chungbukense DJ77.</title>
        <authorList>
            <person name="Kim Y.-C."/>
            <person name="Chae J.-C."/>
        </authorList>
    </citation>
    <scope>NUCLEOTIDE SEQUENCE [LARGE SCALE GENOMIC DNA]</scope>
    <source>
        <strain evidence="8 9">DJ77</strain>
    </source>
</reference>
<dbReference type="InterPro" id="IPR032466">
    <property type="entry name" value="Metal_Hydrolase"/>
</dbReference>
<evidence type="ECO:0000256" key="2">
    <source>
        <dbReference type="ARBA" id="ARBA00004892"/>
    </source>
</evidence>
<comment type="caution">
    <text evidence="8">The sequence shown here is derived from an EMBL/GenBank/DDBJ whole genome shotgun (WGS) entry which is preliminary data.</text>
</comment>
<dbReference type="GO" id="GO:0019698">
    <property type="term" value="P:D-galacturonate catabolic process"/>
    <property type="evidence" value="ECO:0007669"/>
    <property type="project" value="TreeGrafter"/>
</dbReference>
<comment type="similarity">
    <text evidence="3 7">Belongs to the metallo-dependent hydrolases superfamily. Uronate isomerase family.</text>
</comment>
<dbReference type="UniPathway" id="UPA00246"/>
<organism evidence="8 9">
    <name type="scientific">Sphingobium chungbukense</name>
    <dbReference type="NCBI Taxonomy" id="56193"/>
    <lineage>
        <taxon>Bacteria</taxon>
        <taxon>Pseudomonadati</taxon>
        <taxon>Pseudomonadota</taxon>
        <taxon>Alphaproteobacteria</taxon>
        <taxon>Sphingomonadales</taxon>
        <taxon>Sphingomonadaceae</taxon>
        <taxon>Sphingobium</taxon>
    </lineage>
</organism>
<dbReference type="STRING" id="56193.YP76_11730"/>
<comment type="catalytic activity">
    <reaction evidence="1 7">
        <text>D-glucuronate = D-fructuronate</text>
        <dbReference type="Rhea" id="RHEA:13049"/>
        <dbReference type="ChEBI" id="CHEBI:58720"/>
        <dbReference type="ChEBI" id="CHEBI:59863"/>
        <dbReference type="EC" id="5.3.1.12"/>
    </reaction>
</comment>
<evidence type="ECO:0000256" key="4">
    <source>
        <dbReference type="ARBA" id="ARBA00012546"/>
    </source>
</evidence>
<gene>
    <name evidence="7" type="primary">uxaC</name>
    <name evidence="8" type="ORF">YP76_11730</name>
</gene>
<dbReference type="GO" id="GO:0008880">
    <property type="term" value="F:glucuronate isomerase activity"/>
    <property type="evidence" value="ECO:0007669"/>
    <property type="project" value="UniProtKB-UniRule"/>
</dbReference>
<dbReference type="GO" id="GO:0042840">
    <property type="term" value="P:D-glucuronate catabolic process"/>
    <property type="evidence" value="ECO:0007669"/>
    <property type="project" value="TreeGrafter"/>
</dbReference>
<dbReference type="Proteomes" id="UP000033874">
    <property type="component" value="Unassembled WGS sequence"/>
</dbReference>
<dbReference type="RefSeq" id="WP_046763794.1">
    <property type="nucleotide sequence ID" value="NZ_LBIC01000005.1"/>
</dbReference>
<evidence type="ECO:0000313" key="9">
    <source>
        <dbReference type="Proteomes" id="UP000033874"/>
    </source>
</evidence>
<dbReference type="SUPFAM" id="SSF51556">
    <property type="entry name" value="Metallo-dependent hydrolases"/>
    <property type="match status" value="1"/>
</dbReference>